<dbReference type="Pfam" id="PF03062">
    <property type="entry name" value="MBOAT"/>
    <property type="match status" value="1"/>
</dbReference>
<comment type="subcellular location">
    <subcellularLocation>
        <location evidence="1">Membrane</location>
        <topology evidence="1">Multi-pass membrane protein</topology>
    </subcellularLocation>
</comment>
<dbReference type="PANTHER" id="PTHR13906:SF4">
    <property type="entry name" value="LYSOPHOSPHOLIPID ACYLTRANSFERASE 6"/>
    <property type="match status" value="1"/>
</dbReference>
<dbReference type="GO" id="GO:0030258">
    <property type="term" value="P:lipid modification"/>
    <property type="evidence" value="ECO:0007669"/>
    <property type="project" value="TreeGrafter"/>
</dbReference>
<feature type="transmembrane region" description="Helical" evidence="7">
    <location>
        <begin position="27"/>
        <end position="54"/>
    </location>
</feature>
<keyword evidence="6" id="KW-0012">Acyltransferase</keyword>
<evidence type="ECO:0000256" key="2">
    <source>
        <dbReference type="ARBA" id="ARBA00022679"/>
    </source>
</evidence>
<protein>
    <submittedName>
        <fullName evidence="10">Membrane bound O-acyl transferase family protein</fullName>
    </submittedName>
</protein>
<evidence type="ECO:0000256" key="4">
    <source>
        <dbReference type="ARBA" id="ARBA00022989"/>
    </source>
</evidence>
<dbReference type="GO" id="GO:0016020">
    <property type="term" value="C:membrane"/>
    <property type="evidence" value="ECO:0007669"/>
    <property type="project" value="UniProtKB-SubCell"/>
</dbReference>
<name>A0A0R3SNR9_HYMDI</name>
<dbReference type="STRING" id="6216.A0A0R3SNR9"/>
<organism evidence="10">
    <name type="scientific">Hymenolepis diminuta</name>
    <name type="common">Rat tapeworm</name>
    <dbReference type="NCBI Taxonomy" id="6216"/>
    <lineage>
        <taxon>Eukaryota</taxon>
        <taxon>Metazoa</taxon>
        <taxon>Spiralia</taxon>
        <taxon>Lophotrochozoa</taxon>
        <taxon>Platyhelminthes</taxon>
        <taxon>Cestoda</taxon>
        <taxon>Eucestoda</taxon>
        <taxon>Cyclophyllidea</taxon>
        <taxon>Hymenolepididae</taxon>
        <taxon>Hymenolepis</taxon>
    </lineage>
</organism>
<dbReference type="AlphaFoldDB" id="A0A0R3SNR9"/>
<evidence type="ECO:0000313" key="9">
    <source>
        <dbReference type="Proteomes" id="UP000274504"/>
    </source>
</evidence>
<accession>A0A0R3SNR9</accession>
<reference evidence="10" key="1">
    <citation type="submission" date="2017-02" db="UniProtKB">
        <authorList>
            <consortium name="WormBaseParasite"/>
        </authorList>
    </citation>
    <scope>IDENTIFICATION</scope>
</reference>
<evidence type="ECO:0000256" key="3">
    <source>
        <dbReference type="ARBA" id="ARBA00022692"/>
    </source>
</evidence>
<dbReference type="WBParaSite" id="HDID_0000658401-mRNA-1">
    <property type="protein sequence ID" value="HDID_0000658401-mRNA-1"/>
    <property type="gene ID" value="HDID_0000658401"/>
</dbReference>
<proteinExistence type="predicted"/>
<dbReference type="GO" id="GO:0016746">
    <property type="term" value="F:acyltransferase activity"/>
    <property type="evidence" value="ECO:0007669"/>
    <property type="project" value="UniProtKB-KW"/>
</dbReference>
<evidence type="ECO:0000256" key="1">
    <source>
        <dbReference type="ARBA" id="ARBA00004141"/>
    </source>
</evidence>
<evidence type="ECO:0000313" key="10">
    <source>
        <dbReference type="WBParaSite" id="HDID_0000658401-mRNA-1"/>
    </source>
</evidence>
<evidence type="ECO:0000256" key="7">
    <source>
        <dbReference type="SAM" id="Phobius"/>
    </source>
</evidence>
<dbReference type="OrthoDB" id="286734at2759"/>
<gene>
    <name evidence="8" type="ORF">HDID_LOCUS6582</name>
</gene>
<dbReference type="Proteomes" id="UP000274504">
    <property type="component" value="Unassembled WGS sequence"/>
</dbReference>
<evidence type="ECO:0000256" key="6">
    <source>
        <dbReference type="ARBA" id="ARBA00023315"/>
    </source>
</evidence>
<dbReference type="EMBL" id="UYSG01006134">
    <property type="protein sequence ID" value="VDL58900.1"/>
    <property type="molecule type" value="Genomic_DNA"/>
</dbReference>
<sequence length="70" mass="8369">MLDNWNIGTTRWLRECVYDRMPKRHAVLAVFFTSAFWHGFYPVYYLCFFSAALFTMTGRWRISDTSLFVG</sequence>
<keyword evidence="2" id="KW-0808">Transferase</keyword>
<evidence type="ECO:0000313" key="8">
    <source>
        <dbReference type="EMBL" id="VDL58900.1"/>
    </source>
</evidence>
<dbReference type="InterPro" id="IPR049941">
    <property type="entry name" value="LPLAT_7/PORCN-like"/>
</dbReference>
<evidence type="ECO:0000256" key="5">
    <source>
        <dbReference type="ARBA" id="ARBA00023136"/>
    </source>
</evidence>
<dbReference type="InterPro" id="IPR004299">
    <property type="entry name" value="MBOAT_fam"/>
</dbReference>
<reference evidence="8 9" key="2">
    <citation type="submission" date="2018-11" db="EMBL/GenBank/DDBJ databases">
        <authorList>
            <consortium name="Pathogen Informatics"/>
        </authorList>
    </citation>
    <scope>NUCLEOTIDE SEQUENCE [LARGE SCALE GENOMIC DNA]</scope>
</reference>
<keyword evidence="3 7" id="KW-0812">Transmembrane</keyword>
<dbReference type="PANTHER" id="PTHR13906">
    <property type="entry name" value="PORCUPINE"/>
    <property type="match status" value="1"/>
</dbReference>
<keyword evidence="5 7" id="KW-0472">Membrane</keyword>
<keyword evidence="4 7" id="KW-1133">Transmembrane helix</keyword>